<organism evidence="11 12">
    <name type="scientific">Ridgeia piscesae</name>
    <name type="common">Tubeworm</name>
    <dbReference type="NCBI Taxonomy" id="27915"/>
    <lineage>
        <taxon>Eukaryota</taxon>
        <taxon>Metazoa</taxon>
        <taxon>Spiralia</taxon>
        <taxon>Lophotrochozoa</taxon>
        <taxon>Annelida</taxon>
        <taxon>Polychaeta</taxon>
        <taxon>Sedentaria</taxon>
        <taxon>Canalipalpata</taxon>
        <taxon>Sabellida</taxon>
        <taxon>Siboglinidae</taxon>
        <taxon>Ridgeia</taxon>
    </lineage>
</organism>
<comment type="caution">
    <text evidence="11">The sequence shown here is derived from an EMBL/GenBank/DDBJ whole genome shotgun (WGS) entry which is preliminary data.</text>
</comment>
<feature type="disulfide bond" evidence="5">
    <location>
        <begin position="1167"/>
        <end position="1176"/>
    </location>
</feature>
<comment type="caution">
    <text evidence="5">Lacks conserved residue(s) required for the propagation of feature annotation.</text>
</comment>
<dbReference type="GO" id="GO:0007154">
    <property type="term" value="P:cell communication"/>
    <property type="evidence" value="ECO:0007669"/>
    <property type="project" value="InterPro"/>
</dbReference>
<evidence type="ECO:0000313" key="11">
    <source>
        <dbReference type="EMBL" id="KAK2190039.1"/>
    </source>
</evidence>
<gene>
    <name evidence="11" type="ORF">NP493_91g04046</name>
</gene>
<reference evidence="11" key="1">
    <citation type="journal article" date="2023" name="Mol. Biol. Evol.">
        <title>Third-Generation Sequencing Reveals the Adaptive Role of the Epigenome in Three Deep-Sea Polychaetes.</title>
        <authorList>
            <person name="Perez M."/>
            <person name="Aroh O."/>
            <person name="Sun Y."/>
            <person name="Lan Y."/>
            <person name="Juniper S.K."/>
            <person name="Young C.R."/>
            <person name="Angers B."/>
            <person name="Qian P.Y."/>
        </authorList>
    </citation>
    <scope>NUCLEOTIDE SEQUENCE</scope>
    <source>
        <strain evidence="11">R07B-5</strain>
    </source>
</reference>
<feature type="domain" description="EGF-like" evidence="8">
    <location>
        <begin position="715"/>
        <end position="748"/>
    </location>
</feature>
<evidence type="ECO:0000256" key="3">
    <source>
        <dbReference type="ARBA" id="ARBA00022737"/>
    </source>
</evidence>
<feature type="disulfide bond" evidence="5">
    <location>
        <begin position="1641"/>
        <end position="1650"/>
    </location>
</feature>
<feature type="domain" description="EGF-like" evidence="8">
    <location>
        <begin position="1616"/>
        <end position="1651"/>
    </location>
</feature>
<feature type="disulfide bond" evidence="5">
    <location>
        <begin position="1422"/>
        <end position="1431"/>
    </location>
</feature>
<dbReference type="InterPro" id="IPR000742">
    <property type="entry name" value="EGF"/>
</dbReference>
<dbReference type="Proteomes" id="UP001209878">
    <property type="component" value="Unassembled WGS sequence"/>
</dbReference>
<dbReference type="GO" id="GO:0016020">
    <property type="term" value="C:membrane"/>
    <property type="evidence" value="ECO:0007669"/>
    <property type="project" value="InterPro"/>
</dbReference>
<feature type="disulfide bond" evidence="5">
    <location>
        <begin position="1809"/>
        <end position="1818"/>
    </location>
</feature>
<dbReference type="Pfam" id="PF13385">
    <property type="entry name" value="Laminin_G_3"/>
    <property type="match status" value="1"/>
</dbReference>
<feature type="domain" description="EGF-like" evidence="8">
    <location>
        <begin position="1396"/>
        <end position="1432"/>
    </location>
</feature>
<keyword evidence="2 5" id="KW-0245">EGF-like domain</keyword>
<proteinExistence type="predicted"/>
<feature type="disulfide bond" evidence="5">
    <location>
        <begin position="940"/>
        <end position="950"/>
    </location>
</feature>
<feature type="disulfide bond" evidence="5">
    <location>
        <begin position="2247"/>
        <end position="2256"/>
    </location>
</feature>
<feature type="region of interest" description="Disordered" evidence="7">
    <location>
        <begin position="5503"/>
        <end position="5539"/>
    </location>
</feature>
<dbReference type="SMART" id="SM00181">
    <property type="entry name" value="EGF"/>
    <property type="match status" value="40"/>
</dbReference>
<evidence type="ECO:0000256" key="1">
    <source>
        <dbReference type="ARBA" id="ARBA00022473"/>
    </source>
</evidence>
<feature type="domain" description="EGF-like" evidence="8">
    <location>
        <begin position="1140"/>
        <end position="1177"/>
    </location>
</feature>
<feature type="domain" description="EGF-like" evidence="8">
    <location>
        <begin position="1785"/>
        <end position="1819"/>
    </location>
</feature>
<dbReference type="SUPFAM" id="SSF49899">
    <property type="entry name" value="Concanavalin A-like lectins/glucanases"/>
    <property type="match status" value="5"/>
</dbReference>
<dbReference type="SMART" id="SM00216">
    <property type="entry name" value="VWD"/>
    <property type="match status" value="1"/>
</dbReference>
<keyword evidence="4 5" id="KW-1015">Disulfide bond</keyword>
<dbReference type="InterPro" id="IPR051216">
    <property type="entry name" value="Teneurin"/>
</dbReference>
<dbReference type="InterPro" id="IPR001846">
    <property type="entry name" value="VWF_type-D"/>
</dbReference>
<feature type="disulfide bond" evidence="5">
    <location>
        <begin position="1331"/>
        <end position="1341"/>
    </location>
</feature>
<accession>A0AAD9P8B7</accession>
<feature type="disulfide bond" evidence="5">
    <location>
        <begin position="2038"/>
        <end position="2047"/>
    </location>
</feature>
<feature type="domain" description="EGF-like" evidence="8">
    <location>
        <begin position="2011"/>
        <end position="2048"/>
    </location>
</feature>
<feature type="compositionally biased region" description="Acidic residues" evidence="7">
    <location>
        <begin position="5519"/>
        <end position="5530"/>
    </location>
</feature>
<dbReference type="PROSITE" id="PS51233">
    <property type="entry name" value="VWFD"/>
    <property type="match status" value="2"/>
</dbReference>
<feature type="disulfide bond" evidence="5">
    <location>
        <begin position="1515"/>
        <end position="1524"/>
    </location>
</feature>
<evidence type="ECO:0000313" key="12">
    <source>
        <dbReference type="Proteomes" id="UP001209878"/>
    </source>
</evidence>
<evidence type="ECO:0000256" key="7">
    <source>
        <dbReference type="SAM" id="MobiDB-lite"/>
    </source>
</evidence>
<feature type="domain" description="EGF-like" evidence="8">
    <location>
        <begin position="1872"/>
        <end position="1913"/>
    </location>
</feature>
<dbReference type="PROSITE" id="PS50026">
    <property type="entry name" value="EGF_3"/>
    <property type="match status" value="13"/>
</dbReference>
<dbReference type="PROSITE" id="PS51051">
    <property type="entry name" value="DSL"/>
    <property type="match status" value="1"/>
</dbReference>
<dbReference type="Pfam" id="PF25024">
    <property type="entry name" value="EGF_TEN"/>
    <property type="match status" value="2"/>
</dbReference>
<feature type="disulfide bond" evidence="6">
    <location>
        <begin position="705"/>
        <end position="714"/>
    </location>
</feature>
<keyword evidence="3" id="KW-0677">Repeat</keyword>
<protein>
    <submittedName>
        <fullName evidence="11">Uncharacterized protein</fullName>
    </submittedName>
</protein>
<dbReference type="PROSITE" id="PS01186">
    <property type="entry name" value="EGF_2"/>
    <property type="match status" value="9"/>
</dbReference>
<feature type="disulfide bond" evidence="5">
    <location>
        <begin position="1789"/>
        <end position="1799"/>
    </location>
</feature>
<feature type="domain" description="EGF-like" evidence="8">
    <location>
        <begin position="2220"/>
        <end position="2257"/>
    </location>
</feature>
<evidence type="ECO:0000259" key="9">
    <source>
        <dbReference type="PROSITE" id="PS51051"/>
    </source>
</evidence>
<evidence type="ECO:0000256" key="4">
    <source>
        <dbReference type="ARBA" id="ARBA00023157"/>
    </source>
</evidence>
<evidence type="ECO:0000256" key="5">
    <source>
        <dbReference type="PROSITE-ProRule" id="PRU00076"/>
    </source>
</evidence>
<dbReference type="InterPro" id="IPR001774">
    <property type="entry name" value="DSL"/>
</dbReference>
<dbReference type="PANTHER" id="PTHR11219">
    <property type="entry name" value="TENEURIN AND N-ACETYLGLUCOSAMINE-1-PHOSPHODIESTER ALPHA-N-ACETYLGLUCOSAMINIDASE"/>
    <property type="match status" value="1"/>
</dbReference>
<dbReference type="Gene3D" id="2.60.120.200">
    <property type="match status" value="5"/>
</dbReference>
<dbReference type="Gene3D" id="2.10.25.10">
    <property type="entry name" value="Laminin"/>
    <property type="match status" value="15"/>
</dbReference>
<feature type="domain" description="EGF-like" evidence="8">
    <location>
        <begin position="1488"/>
        <end position="1525"/>
    </location>
</feature>
<sequence>MDAPCGFHIDVGGEIVVPTNVVILAESFVLEGQISGVEQLVIERGGEFVIAGEGHTKGDTPGRVQLQTLTVTNAGQLTTRMDTGKPLVDVAIVVVKAGGLVSTQSLTNEIKSSTMEVEKTGLVSGTGFGYASGTGPGAGQGSSGAGHAGNGGATGGTYYNDLSRPVEAGSGGGGSSGGALLVITASRLMILSGTVRMDGAKTDSNGAGSGGSLIINAGALRGHGTAQTNGGSANGTDCGGGSGGRIAIYINENYNFHGHLEAVGGSGDDAGAAGTVFIEATVGVSKHRQLHVDGANFGDEITCSHPAVVTSNYTFSEMTLKRRGCLFIAKGVINVDKLSGDDTGLLELEGNTTLNLAEYLPRAHLHAHLRLRKDSQAVLPAVVYIDTTVDVSGGLFAAQNIFVRGHFILQMTGYSIVNMTGTALTGEYYFTTLTVLDDGRVQTISYELSDLRRSIDLRVDVLELKHVSTLAVNGVLTVYANMVNIENASTVDGVYHKSEHDGGGYKSATGPGAGCTSYGGSGASYGGLGQRSGSSSSYCAAGSLYGDAVIPLYQGSGGGNCHEGVEGGYGGAAVKFAIYFATIDGDILMDGQDGDAGAGGGSGGTIWIDALYVEGRGHLSANGGNGVYGSSYQLYTCYGGNGGGGRIRVYTESYLSFAVKLRHTVKSPGGSSVGSDVGTWIVAPDERCNGVEHGTWNNVTETCKCTAGYLGDDCQFKCNNTITCHGHGTCNDLGQCVCDEGYVGYRCQAACTANTTCNGHGTCTPYGLCVCDPCYHGHDCSSMCGGGNGECIADECVCDACHLGEFCESTCNGEGTCLSPGTNESRCECGALWYGERCTVPGCPGTQSECTGHGVCNAADHVCYCNPGWAGPDCAVPDCPGDPNCNGQGYCNATVDPPRCSKCDTNWFGADCSRPCIYGEHNLENTECVCNTTCHHGVGCDIQCSDNGVCDEQGECYCDPMVGWRGTWCEVPGCPRDPSSDEDCTGHGDCNTEARECTCYAGWTGLGCHIPDCPGVPDCNDRGYCNATFDTPMCTNCSGPWMGPACADPCVNGVETPKDSRVCVCDPGWAGVGCDSECSGHGKIVNGACVCDYESGYKGALCDIAGCPGLFFLDCSGRGGCDSEEHVCTCDAAWTGIGCEYPDCPGTPDCNEHGSCNASVPTPFCECHDGWIGHECSLECRHGYKDPPGSDNCVCDAGWMTIECTVECSEHGHIESGVCVCDVNWRGTYCAIPGCPGENIDCSGHGTCNSALHECGCYPGWTGDACDIPDCPGPDCNHQGICNVTLDPPRCTNCQIGWMGKACDEPCVNGTQSPPESGVCVCHPCYAGKGCNSECSGSGKCSVDGTHCECDTVHRGSLCEIPGCPGEKHDCSLHGSCNSADHVCMCMPGWSGLDCNTPTCENDCSWHGFCNATGREIPECNCYAGWYGHDCSKPCEHGSVINNECICDPCYSSAYCNVECSGHGTCEDDKCVCDDTETGNSYSGEVCEDTSCPHGFYGTCNLKGTCNSQTQECACDVGYEGPACEDPVCPGDPMCGGPEHGNCTFAGHCTCGQHYVGDRCHIPCVHGENVNGKCECDAQCYHGIGCHLECAGHGHCGATGACECNFYDGYTGEHCDIPSCPGWPEPCEGHGDCLATGQCLCNPGYHGSACEILDCPGNPDCNGVDAVCTVVGEELGPRCVNCSAPYMGDACESHCQHGTPLRHDDGNWECVCEPCYHGATCDVFCSEIGTRCVEGVCDCGYEGWTGTYCQLQGCPGYPVGCSGHGECGTGGRCFCNTGWGGKDCASALCKDNCNNRGYCNPTTPPKCECGQGYFGDACQYTCLHGTVTDDVCECEPCYHGFYCEELCNSVGNCTVNGTCACGFDGGRGDFCDEPGCPGLEGVDCSNHGNCLISTTSIMGLCICREGWVGDGCEIPHCPEDCNNRGDCDASYDIPQCTNCERGWMGGACEIPCNGTAVRTDTGYVCMCDNNCTHGVHCEYTCSERGQCVDDKCDCTNVTTGLNPGYYGEFCERDGCPGIGSLACNGQGTCNKNTKECVCNDGWYGDACELPDCPGEPDCNNHGRGCNDTCNGYGTCDNDTCSCDPGWRGERCTIRGCPGEEESCSGRGFCDISEQECTCDDMWKGAGCEIPDCPGTPDCNGTGECNKDLYDKPTCINCYQSMGPACELPCIHGHEDPPFSQICVCDPCYGGAACDIECSNLGSCSNGTCECDSGYKGDICELLDCPGEPDCTDQGVCRRIGNQSLCTCRPGFTDDDCSGLVCPGPDCGGNGNCTLPVGAAAPICMCKHGVQGQACGMCIEHFDPAQQCEACEPNYIGYNTDCNVLCIHGDATEPGGRICRCYSDEENGYWTGGNCDECVPGFLKPTCVECESGFVGPGHCTIPCVQNHGDYKDNQDGEGGTDPVTVHFHCVTQGSSGALYAWFGYGNLNEHNVYLTLPADNEITTTSSEAIVENKPTRFRPGVHDDIVRVGPLSVNDSVTWYVSYTKSNTISKVTVAMATAGVCTEVPHLPADNITTEGYCSCYDGYWGPQCKNECIGGAANPCYGHGACNVTTGACTCRAQFSADSDCELCRDGYVGRDCSVAILGRAPEINGGYRASAAPSGMMSTFDGSEYRYYGRGETTLMAATTDGGTDFTVNIRNVVASPDGLGIGTDAVALTAGGRKIEIYAGDVSSVNSGVVLIDGKEVSLYAPETFSGDLVVEMVSVNKYRISAGPSLTIDVRIDGKYVYTTVAAESSVCGESLGLLGNCNSDPSNDFTAKDGTVLITSGSNATLDQTSIHDVFAKSYQVAQSQSLFTLAPRDDEIASGTGVYLDGGSFSTDKVLCTFSVSDVTFEIKFKAKSVSGSSALMSYLNQPEHVTTTFMIRDGKIVVNYGDNFRETSLTVAVDTWYHMSVVWRSSNRLLLVYLVYMDNTYFMDVVSFTELDVNVLRPCGTLTTGQWNMDSLDSDKLRWDFDGVVDEVRIWNKKLDRAGIVAYAWTYVPSNVLDLSNYWRFNEGDGRVAYDSVSGIDMHVVGAGEWSVPQWVTSGGVVAVPGSFDKSAYDVMRNTMSESELARLAEAKRFCASVLARSDVKLNCGDSVGDVGTAVLESFLAQCTYDVYTLRSTASSYSTISALLDLCSVSNGWHPQRMLCEIYGTGCTWKGEQCDVLCVSGTLAADRTCQCLDGFWGADCEYRCQSSCAGIPCNKANGQCECPLNRDPATNCSTCAVGWHGDDCSSARSDVVRHANATMCLAYGHTSYVMFDGQTFSLDRTREFLFVRTSDIEVFVLQTKCDSPYTYCVAEVAIRSASDIVVIRAPEDLNPAHYTVYVNDIVQEFDITLQLTDVDVDKYPKNSVKVTATTGLVVKTTSYANYLSVAVIAPLTDCPSAEGACGSCDNNPDDDFVTDPDQHVALDNITANIVNGEFGDRVLESGNVGFVYTDAIRSATGDSTGDFCLYFNHTSVQSPPVSKLIDPDSDVVSIETRFKVDSTATSGVLLGYTSAKAFTITADGTLKLTVDGTVYDLGVAADTTWQYLSVSYNKTSGATTVYHINHDGVITNKTINIGTGVFTESGSLAIGAQAPYPGDSATTTYPTTFAGCVDEIRIWNRGFGLVDLLQSSRKDAASTYAGLAAQWSFGEGSGDETSDSVGDITMTLSSDPDKWVVSDADVTAAPSPRSTTEAPEELKALCVEVIDEVATSCAGLGIAIKHSFLMNCFDGAAVTPTPATVVATAVEYAYYCAYMLEPAALMGATCALESSVDLSSACVDDGKCQLGSSCADGTCDCFSGYWGERCDQECPGGADNPCNGRGLCNVTTGKCSCEATWNDTSDCTVCDDGWSGPDCSEFSLGGGGSSTNETTPLQGQEVATVFGQGHVVTFKNALFKLNALGVFYLLRASSGMQVQVKLVSCYDRSVCIEAVAISQGSDSVVVRSGYTSIQQPLMYHNGQLMQSSNAGVFTVEHKSTFVVDVTRDSTVTLAIKQVHKYLTLTLTVTVSACSNQQSVFGDCAEAASSSVDETGEIWRVSTEDSHFGVLDTATSPMGRSDVSVGGGYALRFDSKTWMATDVLVDVFRYMQDTSIELFVKPESTSGLVVSYGIRSTFSVYLDTTVRVQVSKQVLDTEIELTLSTWNKVTVVWDAVNKQLTVYVIKLDGIVRYKSFSVERTDFFTKGGTFAIGRWIQSEDVQCRNPASAGFVGTIDEIRVWKVALAYQQVQQMYTRNIYEKQVDLIAAWKFDEGEGDVAHDLVSTSHLYFVSYSWTSHVPQWAFSDVPLPPAPLKAGQFFDTDTAASAASSKCQSVLDTSSLATTCLGATAQRVYTKVCEYDIAASGRLDTSLHIVSSVADVCAKKTAATSWPAQSLCVAYAPGTFPYYAGPECTAKCYFRSFDATSDDECRCYNGYHGAECSKTCPGGALNACNKHGVCEQATGACACDVNWAGDAGCTTCTPGYIGSDCSVVVTVTSTSSQRTAAVSVGGQWILLDGAGVVYRDTGVFTFFRQPSTDLLVEVAQAQCASFGVCLRAIALSVSGHSVVISGNSGLEPSVVYLDGRKTFVTSTAATAVAAGYQLFRTDVYQYKINGTDDFEVIVDIQDYNLDVYLSVASCGDIEGLVAAPCSPPVSPDCSTLQCEVASLGLVEYIKRNPTTQQPKIAEYGSTYLVTYSTSLFYTVLGESWSLRKAFAFDSTTALSMSINNVSNGDLLTIEIVFRADSVESSAILLSYTTTEEMFAIAHTGGKIIIQHDTQTLETGVSIETGVWGMLSLGYRKSTLQVTLAYITSTGAVSYEKHTGFSLGSFPSWGTLVIGAQHGSTDMNLIGAVDRVTIWDRAFSLEDVRYHWQTNIVFREPSITYMWTMSEGSGRSTVDSQHAQLLYMHPQTTWANSDVVVSSTYPAETFPASPTYVSVTALKTARATCDALYHDGVLSQLCGTLTGATSYYYAACLRSVAATGEASSSLDSVLVFASTCQQTLGLSEWPARTLCNVFPKRHFPVWIGTPCNIRCIFGHVDPRAPEVCVCDTGYWGDDCSSECPGGAANTCSGHGKCGADGTCRCEEGWQGDEMCSTCTEGHEGPDCSFIVQDIPPDRKAMACSVSPGKTTNFLGYTFSVSQPKSYYMIKTQHLSFWMQQQGMGRDLVISQASFTYYDHNVTFIPTLTYVEKDGETELQYILDAYLNGVKLTEKSTTVNISGDCEMSLRRRFENNYLIYIKKIGLRVLIMQLKMTLSISSRFKRANCCDLKLVGLCGGCGDCLTERTVGPDCPMLDSDYPEPDKGVLTIEKDDTQKTLTKKIDETVVSPEVNDDPIIGTQIPGYLLDGIAAGKCVCFADCSALSQDVHLFTGDFMTVEFLVRTCANETCHGTMVSYSGSNRTLAILHLDTIRIVQGDQYMFDTHISLPDLAWSQISLIIDNVNQRGQIYIFRNEDTPEMSEFQLPMALDPAGNLGLGRWQPSADGTMLGELDHFTGCLDQLRIWYRSFGPFEIRNNWNSTLFGNETDLAYLWRFDELTGTTSFDDIVAQEFVIPTKPFSSPELQASDAPVPYSESDESVEPEDDESSSRRRRRREVDPTLTVKDIIDFCDNLFNTGAMYKYVSVSLIP</sequence>
<feature type="domain" description="EGF-like" evidence="8">
    <location>
        <begin position="1231"/>
        <end position="1267"/>
    </location>
</feature>
<evidence type="ECO:0000259" key="8">
    <source>
        <dbReference type="PROSITE" id="PS50026"/>
    </source>
</evidence>
<feature type="disulfide bond" evidence="5">
    <location>
        <begin position="738"/>
        <end position="747"/>
    </location>
</feature>
<feature type="disulfide bond" evidence="6">
    <location>
        <begin position="718"/>
        <end position="730"/>
    </location>
</feature>
<dbReference type="PANTHER" id="PTHR11219:SF69">
    <property type="entry name" value="TENEURIN-A"/>
    <property type="match status" value="1"/>
</dbReference>
<feature type="domain" description="EGF-like" evidence="8">
    <location>
        <begin position="1327"/>
        <end position="1360"/>
    </location>
</feature>
<keyword evidence="12" id="KW-1185">Reference proteome</keyword>
<feature type="domain" description="VWFD" evidence="10">
    <location>
        <begin position="2595"/>
        <end position="2794"/>
    </location>
</feature>
<feature type="disulfide bond" evidence="5">
    <location>
        <begin position="1257"/>
        <end position="1266"/>
    </location>
</feature>
<feature type="disulfide bond" evidence="5">
    <location>
        <begin position="1400"/>
        <end position="1410"/>
    </location>
</feature>
<dbReference type="Pfam" id="PF23106">
    <property type="entry name" value="EGF_Teneurin"/>
    <property type="match status" value="1"/>
</dbReference>
<feature type="disulfide bond" evidence="5">
    <location>
        <begin position="1903"/>
        <end position="1912"/>
    </location>
</feature>
<keyword evidence="1" id="KW-0217">Developmental protein</keyword>
<dbReference type="InterPro" id="IPR013320">
    <property type="entry name" value="ConA-like_dom_sf"/>
</dbReference>
<dbReference type="Pfam" id="PF00094">
    <property type="entry name" value="VWD"/>
    <property type="match status" value="2"/>
</dbReference>
<evidence type="ECO:0000256" key="2">
    <source>
        <dbReference type="ARBA" id="ARBA00022536"/>
    </source>
</evidence>
<feature type="domain" description="DSL" evidence="9">
    <location>
        <begin position="703"/>
        <end position="747"/>
    </location>
</feature>
<evidence type="ECO:0000256" key="6">
    <source>
        <dbReference type="PROSITE-ProRule" id="PRU00377"/>
    </source>
</evidence>
<dbReference type="Pfam" id="PF07974">
    <property type="entry name" value="EGF_2"/>
    <property type="match status" value="1"/>
</dbReference>
<feature type="disulfide bond" evidence="5">
    <location>
        <begin position="807"/>
        <end position="817"/>
    </location>
</feature>
<dbReference type="EMBL" id="JAODUO010000090">
    <property type="protein sequence ID" value="KAK2190039.1"/>
    <property type="molecule type" value="Genomic_DNA"/>
</dbReference>
<evidence type="ECO:0000259" key="10">
    <source>
        <dbReference type="PROSITE" id="PS51233"/>
    </source>
</evidence>
<feature type="domain" description="VWFD" evidence="10">
    <location>
        <begin position="3231"/>
        <end position="3410"/>
    </location>
</feature>
<dbReference type="GO" id="GO:0008045">
    <property type="term" value="P:motor neuron axon guidance"/>
    <property type="evidence" value="ECO:0007669"/>
    <property type="project" value="TreeGrafter"/>
</dbReference>
<feature type="domain" description="EGF-like" evidence="8">
    <location>
        <begin position="936"/>
        <end position="970"/>
    </location>
</feature>
<feature type="domain" description="EGF-like" evidence="8">
    <location>
        <begin position="803"/>
        <end position="839"/>
    </location>
</feature>
<feature type="disulfide bond" evidence="5">
    <location>
        <begin position="1884"/>
        <end position="1901"/>
    </location>
</feature>
<feature type="disulfide bond" evidence="5">
    <location>
        <begin position="829"/>
        <end position="838"/>
    </location>
</feature>
<dbReference type="InterPro" id="IPR013111">
    <property type="entry name" value="EGF_extracell"/>
</dbReference>
<dbReference type="PROSITE" id="PS00022">
    <property type="entry name" value="EGF_1"/>
    <property type="match status" value="19"/>
</dbReference>
<name>A0AAD9P8B7_RIDPI</name>
<feature type="disulfide bond" evidence="5">
    <location>
        <begin position="1350"/>
        <end position="1359"/>
    </location>
</feature>